<organism evidence="2">
    <name type="scientific">uncultured Psychrobacter sp</name>
    <dbReference type="NCBI Taxonomy" id="259303"/>
    <lineage>
        <taxon>Bacteria</taxon>
        <taxon>Pseudomonadati</taxon>
        <taxon>Pseudomonadota</taxon>
        <taxon>Gammaproteobacteria</taxon>
        <taxon>Moraxellales</taxon>
        <taxon>Moraxellaceae</taxon>
        <taxon>Psychrobacter</taxon>
        <taxon>environmental samples</taxon>
    </lineage>
</organism>
<sequence length="106" mass="12337">MFEDDIHLGEHASQFLKTTDWIPQDIQIIKLEAFYSEIEVNKSTAINVEDNRKLYKLRSKHLGGAGYILSKNAAKILLEYIKFQNNLKPLDHLLFEDVVLMKLFQS</sequence>
<accession>A0A060CRC7</accession>
<evidence type="ECO:0000259" key="1">
    <source>
        <dbReference type="Pfam" id="PF01755"/>
    </source>
</evidence>
<evidence type="ECO:0000313" key="2">
    <source>
        <dbReference type="EMBL" id="AIA95496.1"/>
    </source>
</evidence>
<proteinExistence type="predicted"/>
<dbReference type="Pfam" id="PF01755">
    <property type="entry name" value="Glyco_transf_25"/>
    <property type="match status" value="1"/>
</dbReference>
<feature type="domain" description="Glycosyl transferase family 25" evidence="1">
    <location>
        <begin position="2"/>
        <end position="93"/>
    </location>
</feature>
<dbReference type="EMBL" id="KF128133">
    <property type="protein sequence ID" value="AIA95496.1"/>
    <property type="molecule type" value="Genomic_DNA"/>
</dbReference>
<reference evidence="2" key="1">
    <citation type="journal article" date="2013" name="Environ. Microbiol.">
        <title>Seasonally variable intestinal metagenomes of the red palm weevil (Rhynchophorus ferrugineus).</title>
        <authorList>
            <person name="Jia S."/>
            <person name="Zhang X."/>
            <person name="Zhang G."/>
            <person name="Yin A."/>
            <person name="Zhang S."/>
            <person name="Li F."/>
            <person name="Wang L."/>
            <person name="Zhao D."/>
            <person name="Yun Q."/>
            <person name="Tala"/>
            <person name="Wang J."/>
            <person name="Sun G."/>
            <person name="Baabdullah M."/>
            <person name="Yu X."/>
            <person name="Hu S."/>
            <person name="Al-Mssallem I.S."/>
            <person name="Yu J."/>
        </authorList>
    </citation>
    <scope>NUCLEOTIDE SEQUENCE</scope>
</reference>
<dbReference type="InterPro" id="IPR002654">
    <property type="entry name" value="Glyco_trans_25"/>
</dbReference>
<name>A0A060CRC7_9GAMM</name>
<dbReference type="AlphaFoldDB" id="A0A060CRC7"/>
<protein>
    <submittedName>
        <fullName evidence="2">Glyco_transf_25</fullName>
    </submittedName>
</protein>